<feature type="non-terminal residue" evidence="11">
    <location>
        <position position="214"/>
    </location>
</feature>
<evidence type="ECO:0000256" key="6">
    <source>
        <dbReference type="ARBA" id="ARBA00022723"/>
    </source>
</evidence>
<evidence type="ECO:0000256" key="9">
    <source>
        <dbReference type="ARBA" id="ARBA00033659"/>
    </source>
</evidence>
<dbReference type="Pfam" id="PF01261">
    <property type="entry name" value="AP_endonuc_2"/>
    <property type="match status" value="1"/>
</dbReference>
<evidence type="ECO:0000256" key="3">
    <source>
        <dbReference type="ARBA" id="ARBA00011958"/>
    </source>
</evidence>
<evidence type="ECO:0000256" key="2">
    <source>
        <dbReference type="ARBA" id="ARBA00005765"/>
    </source>
</evidence>
<dbReference type="SUPFAM" id="SSF51658">
    <property type="entry name" value="Xylose isomerase-like"/>
    <property type="match status" value="1"/>
</dbReference>
<comment type="similarity">
    <text evidence="2">Belongs to the xylose isomerase family.</text>
</comment>
<feature type="domain" description="Xylose isomerase-like TIM barrel" evidence="10">
    <location>
        <begin position="46"/>
        <end position="182"/>
    </location>
</feature>
<evidence type="ECO:0000256" key="7">
    <source>
        <dbReference type="ARBA" id="ARBA00023235"/>
    </source>
</evidence>
<dbReference type="PANTHER" id="PTHR48408:SF1">
    <property type="entry name" value="XYLOSE ISOMERASE"/>
    <property type="match status" value="1"/>
</dbReference>
<keyword evidence="7" id="KW-0413">Isomerase</keyword>
<gene>
    <name evidence="11" type="ORF">S01H1_59680</name>
</gene>
<accession>X0VA16</accession>
<evidence type="ECO:0000256" key="5">
    <source>
        <dbReference type="ARBA" id="ARBA00022629"/>
    </source>
</evidence>
<dbReference type="GO" id="GO:0009045">
    <property type="term" value="F:xylose isomerase activity"/>
    <property type="evidence" value="ECO:0007669"/>
    <property type="project" value="UniProtKB-EC"/>
</dbReference>
<comment type="caution">
    <text evidence="11">The sequence shown here is derived from an EMBL/GenBank/DDBJ whole genome shotgun (WGS) entry which is preliminary data.</text>
</comment>
<comment type="catalytic activity">
    <reaction evidence="9">
        <text>alpha-D-xylose = alpha-D-xylulofuranose</text>
        <dbReference type="Rhea" id="RHEA:22816"/>
        <dbReference type="ChEBI" id="CHEBI:28518"/>
        <dbReference type="ChEBI" id="CHEBI:188998"/>
        <dbReference type="EC" id="5.3.1.5"/>
    </reaction>
</comment>
<dbReference type="EC" id="5.3.1.5" evidence="3"/>
<sequence>MESKIIQKKAKLTKYRFSFGPWNIHTGSDPFGPPVRSEFSFSEKIKFYKKLGFDGVQFHDDDVVDAEATYSQMLNKAKRIKKILDEERLETEFVAPRLWEDRRTIDGAATSNCASDRQYALDRSKRAVDIARILGTKRIVLWPAREGTYIRESKDPKVAIGRMVDWLNYILEYDKDIFILGEMKPNEPMDQAFCPTCGHFIGLAYRTIDPDRVG</sequence>
<dbReference type="GO" id="GO:0046872">
    <property type="term" value="F:metal ion binding"/>
    <property type="evidence" value="ECO:0007669"/>
    <property type="project" value="UniProtKB-KW"/>
</dbReference>
<dbReference type="InterPro" id="IPR013022">
    <property type="entry name" value="Xyl_isomerase-like_TIM-brl"/>
</dbReference>
<keyword evidence="5" id="KW-0859">Xylose metabolism</keyword>
<keyword evidence="4" id="KW-0963">Cytoplasm</keyword>
<dbReference type="InterPro" id="IPR001998">
    <property type="entry name" value="Xylose_isomerase"/>
</dbReference>
<dbReference type="Gene3D" id="3.20.20.150">
    <property type="entry name" value="Divalent-metal-dependent TIM barrel enzymes"/>
    <property type="match status" value="1"/>
</dbReference>
<dbReference type="PROSITE" id="PS51415">
    <property type="entry name" value="XYLOSE_ISOMERASE"/>
    <property type="match status" value="1"/>
</dbReference>
<dbReference type="EMBL" id="BARS01039046">
    <property type="protein sequence ID" value="GAG15070.1"/>
    <property type="molecule type" value="Genomic_DNA"/>
</dbReference>
<dbReference type="PRINTS" id="PR00688">
    <property type="entry name" value="XYLOSISMRASE"/>
</dbReference>
<keyword evidence="8" id="KW-0119">Carbohydrate metabolism</keyword>
<protein>
    <recommendedName>
        <fullName evidence="3">xylose isomerase</fullName>
        <ecNumber evidence="3">5.3.1.5</ecNumber>
    </recommendedName>
</protein>
<proteinExistence type="inferred from homology"/>
<keyword evidence="6" id="KW-0479">Metal-binding</keyword>
<reference evidence="11" key="1">
    <citation type="journal article" date="2014" name="Front. Microbiol.">
        <title>High frequency of phylogenetically diverse reductive dehalogenase-homologous genes in deep subseafloor sedimentary metagenomes.</title>
        <authorList>
            <person name="Kawai M."/>
            <person name="Futagami T."/>
            <person name="Toyoda A."/>
            <person name="Takaki Y."/>
            <person name="Nishi S."/>
            <person name="Hori S."/>
            <person name="Arai W."/>
            <person name="Tsubouchi T."/>
            <person name="Morono Y."/>
            <person name="Uchiyama I."/>
            <person name="Ito T."/>
            <person name="Fujiyama A."/>
            <person name="Inagaki F."/>
            <person name="Takami H."/>
        </authorList>
    </citation>
    <scope>NUCLEOTIDE SEQUENCE</scope>
    <source>
        <strain evidence="11">Expedition CK06-06</strain>
    </source>
</reference>
<evidence type="ECO:0000313" key="11">
    <source>
        <dbReference type="EMBL" id="GAG15070.1"/>
    </source>
</evidence>
<dbReference type="InterPro" id="IPR036237">
    <property type="entry name" value="Xyl_isomerase-like_sf"/>
</dbReference>
<dbReference type="AlphaFoldDB" id="X0VA16"/>
<evidence type="ECO:0000256" key="1">
    <source>
        <dbReference type="ARBA" id="ARBA00004496"/>
    </source>
</evidence>
<dbReference type="GO" id="GO:0042732">
    <property type="term" value="P:D-xylose metabolic process"/>
    <property type="evidence" value="ECO:0007669"/>
    <property type="project" value="UniProtKB-KW"/>
</dbReference>
<comment type="subcellular location">
    <subcellularLocation>
        <location evidence="1">Cytoplasm</location>
    </subcellularLocation>
</comment>
<evidence type="ECO:0000256" key="4">
    <source>
        <dbReference type="ARBA" id="ARBA00022490"/>
    </source>
</evidence>
<organism evidence="11">
    <name type="scientific">marine sediment metagenome</name>
    <dbReference type="NCBI Taxonomy" id="412755"/>
    <lineage>
        <taxon>unclassified sequences</taxon>
        <taxon>metagenomes</taxon>
        <taxon>ecological metagenomes</taxon>
    </lineage>
</organism>
<dbReference type="PANTHER" id="PTHR48408">
    <property type="match status" value="1"/>
</dbReference>
<evidence type="ECO:0000256" key="8">
    <source>
        <dbReference type="ARBA" id="ARBA00023277"/>
    </source>
</evidence>
<evidence type="ECO:0000259" key="10">
    <source>
        <dbReference type="Pfam" id="PF01261"/>
    </source>
</evidence>
<name>X0VA16_9ZZZZ</name>